<evidence type="ECO:0000259" key="14">
    <source>
        <dbReference type="PROSITE" id="PS50172"/>
    </source>
</evidence>
<dbReference type="PANTHER" id="PTHR23389">
    <property type="entry name" value="CHROMOSOME TRANSMISSION FIDELITY FACTOR 18"/>
    <property type="match status" value="1"/>
</dbReference>
<accession>A0A1H0CEN3</accession>
<keyword evidence="4 12" id="KW-0479">Metal-binding</keyword>
<dbReference type="Pfam" id="PF03120">
    <property type="entry name" value="OB_DNA_ligase"/>
    <property type="match status" value="1"/>
</dbReference>
<keyword evidence="10 12" id="KW-0464">Manganese</keyword>
<keyword evidence="3 12" id="KW-0235">DNA replication</keyword>
<dbReference type="STRING" id="1166073.SAMN05192530_101275"/>
<dbReference type="Pfam" id="PF00533">
    <property type="entry name" value="BRCT"/>
    <property type="match status" value="1"/>
</dbReference>
<dbReference type="CDD" id="cd17748">
    <property type="entry name" value="BRCT_DNA_ligase_like"/>
    <property type="match status" value="1"/>
</dbReference>
<feature type="domain" description="BRCT" evidence="14">
    <location>
        <begin position="771"/>
        <end position="844"/>
    </location>
</feature>
<dbReference type="InterPro" id="IPR036420">
    <property type="entry name" value="BRCT_dom_sf"/>
</dbReference>
<dbReference type="GO" id="GO:0005829">
    <property type="term" value="C:cytosol"/>
    <property type="evidence" value="ECO:0007669"/>
    <property type="project" value="TreeGrafter"/>
</dbReference>
<feature type="binding site" evidence="12">
    <location>
        <position position="356"/>
    </location>
    <ligand>
        <name>NAD(+)</name>
        <dbReference type="ChEBI" id="CHEBI:57540"/>
    </ligand>
</feature>
<dbReference type="EMBL" id="FNIT01000001">
    <property type="protein sequence ID" value="SDN56347.1"/>
    <property type="molecule type" value="Genomic_DNA"/>
</dbReference>
<dbReference type="PROSITE" id="PS01055">
    <property type="entry name" value="DNA_LIGASE_N1"/>
    <property type="match status" value="1"/>
</dbReference>
<gene>
    <name evidence="12" type="primary">ligA</name>
    <name evidence="15" type="ORF">SAMN05192530_101275</name>
</gene>
<dbReference type="InterPro" id="IPR013839">
    <property type="entry name" value="DNAligase_adenylation"/>
</dbReference>
<dbReference type="Gene3D" id="2.40.50.140">
    <property type="entry name" value="Nucleic acid-binding proteins"/>
    <property type="match status" value="1"/>
</dbReference>
<keyword evidence="2 12" id="KW-0436">Ligase</keyword>
<evidence type="ECO:0000256" key="2">
    <source>
        <dbReference type="ARBA" id="ARBA00022598"/>
    </source>
</evidence>
<dbReference type="Gene3D" id="3.40.50.10190">
    <property type="entry name" value="BRCT domain"/>
    <property type="match status" value="1"/>
</dbReference>
<dbReference type="Gene3D" id="1.10.287.610">
    <property type="entry name" value="Helix hairpin bin"/>
    <property type="match status" value="1"/>
</dbReference>
<evidence type="ECO:0000256" key="3">
    <source>
        <dbReference type="ARBA" id="ARBA00022705"/>
    </source>
</evidence>
<feature type="active site" description="N6-AMP-lysine intermediate" evidence="12">
    <location>
        <position position="128"/>
    </location>
</feature>
<dbReference type="InterPro" id="IPR004150">
    <property type="entry name" value="NAD_DNA_ligase_OB"/>
</dbReference>
<dbReference type="EC" id="6.5.1.2" evidence="12"/>
<dbReference type="SMART" id="SM00292">
    <property type="entry name" value="BRCT"/>
    <property type="match status" value="1"/>
</dbReference>
<dbReference type="SUPFAM" id="SSF52113">
    <property type="entry name" value="BRCT domain"/>
    <property type="match status" value="1"/>
</dbReference>
<dbReference type="InterPro" id="IPR001679">
    <property type="entry name" value="DNA_ligase"/>
</dbReference>
<evidence type="ECO:0000256" key="11">
    <source>
        <dbReference type="ARBA" id="ARBA00034005"/>
    </source>
</evidence>
<comment type="caution">
    <text evidence="12">Lacks conserved residue(s) required for the propagation of feature annotation.</text>
</comment>
<dbReference type="InterPro" id="IPR001357">
    <property type="entry name" value="BRCT_dom"/>
</dbReference>
<comment type="cofactor">
    <cofactor evidence="12">
        <name>Mg(2+)</name>
        <dbReference type="ChEBI" id="CHEBI:18420"/>
    </cofactor>
    <cofactor evidence="12">
        <name>Mn(2+)</name>
        <dbReference type="ChEBI" id="CHEBI:29035"/>
    </cofactor>
</comment>
<evidence type="ECO:0000256" key="5">
    <source>
        <dbReference type="ARBA" id="ARBA00022763"/>
    </source>
</evidence>
<evidence type="ECO:0000256" key="13">
    <source>
        <dbReference type="SAM" id="MobiDB-lite"/>
    </source>
</evidence>
<dbReference type="SMART" id="SM00532">
    <property type="entry name" value="LIGANc"/>
    <property type="match status" value="1"/>
</dbReference>
<dbReference type="GO" id="GO:0003911">
    <property type="term" value="F:DNA ligase (NAD+) activity"/>
    <property type="evidence" value="ECO:0007669"/>
    <property type="project" value="UniProtKB-UniRule"/>
</dbReference>
<keyword evidence="16" id="KW-1185">Reference proteome</keyword>
<keyword evidence="5 12" id="KW-0227">DNA damage</keyword>
<feature type="binding site" evidence="12">
    <location>
        <position position="461"/>
    </location>
    <ligand>
        <name>Zn(2+)</name>
        <dbReference type="ChEBI" id="CHEBI:29105"/>
    </ligand>
</feature>
<feature type="region of interest" description="Disordered" evidence="13">
    <location>
        <begin position="560"/>
        <end position="579"/>
    </location>
</feature>
<dbReference type="Gene3D" id="3.30.470.30">
    <property type="entry name" value="DNA ligase/mRNA capping enzyme"/>
    <property type="match status" value="1"/>
</dbReference>
<evidence type="ECO:0000256" key="1">
    <source>
        <dbReference type="ARBA" id="ARBA00004067"/>
    </source>
</evidence>
<evidence type="ECO:0000256" key="9">
    <source>
        <dbReference type="ARBA" id="ARBA00023204"/>
    </source>
</evidence>
<dbReference type="GO" id="GO:0006281">
    <property type="term" value="P:DNA repair"/>
    <property type="evidence" value="ECO:0007669"/>
    <property type="project" value="UniProtKB-KW"/>
</dbReference>
<dbReference type="InterPro" id="IPR041663">
    <property type="entry name" value="DisA/LigA_HHH"/>
</dbReference>
<keyword evidence="7 12" id="KW-0460">Magnesium</keyword>
<dbReference type="PANTHER" id="PTHR23389:SF9">
    <property type="entry name" value="DNA LIGASE"/>
    <property type="match status" value="1"/>
</dbReference>
<dbReference type="GO" id="GO:0046872">
    <property type="term" value="F:metal ion binding"/>
    <property type="evidence" value="ECO:0007669"/>
    <property type="project" value="UniProtKB-KW"/>
</dbReference>
<dbReference type="Pfam" id="PF12826">
    <property type="entry name" value="HHH_2"/>
    <property type="match status" value="1"/>
</dbReference>
<evidence type="ECO:0000256" key="7">
    <source>
        <dbReference type="ARBA" id="ARBA00022842"/>
    </source>
</evidence>
<feature type="binding site" evidence="12">
    <location>
        <begin position="92"/>
        <end position="93"/>
    </location>
    <ligand>
        <name>NAD(+)</name>
        <dbReference type="ChEBI" id="CHEBI:57540"/>
    </ligand>
</feature>
<evidence type="ECO:0000256" key="4">
    <source>
        <dbReference type="ARBA" id="ARBA00022723"/>
    </source>
</evidence>
<feature type="binding site" evidence="12">
    <location>
        <position position="149"/>
    </location>
    <ligand>
        <name>NAD(+)</name>
        <dbReference type="ChEBI" id="CHEBI:57540"/>
    </ligand>
</feature>
<evidence type="ECO:0000256" key="12">
    <source>
        <dbReference type="HAMAP-Rule" id="MF_01588"/>
    </source>
</evidence>
<dbReference type="OrthoDB" id="9759736at2"/>
<dbReference type="Pfam" id="PF01653">
    <property type="entry name" value="DNA_ligase_aden"/>
    <property type="match status" value="2"/>
</dbReference>
<dbReference type="SUPFAM" id="SSF47781">
    <property type="entry name" value="RuvA domain 2-like"/>
    <property type="match status" value="1"/>
</dbReference>
<feature type="binding site" evidence="12">
    <location>
        <begin position="43"/>
        <end position="47"/>
    </location>
    <ligand>
        <name>NAD(+)</name>
        <dbReference type="ChEBI" id="CHEBI:57540"/>
    </ligand>
</feature>
<dbReference type="NCBIfam" id="NF005932">
    <property type="entry name" value="PRK07956.1"/>
    <property type="match status" value="1"/>
</dbReference>
<feature type="binding site" evidence="12">
    <location>
        <position position="491"/>
    </location>
    <ligand>
        <name>Zn(2+)</name>
        <dbReference type="ChEBI" id="CHEBI:29105"/>
    </ligand>
</feature>
<reference evidence="15 16" key="1">
    <citation type="submission" date="2016-10" db="EMBL/GenBank/DDBJ databases">
        <authorList>
            <person name="de Groot N.N."/>
        </authorList>
    </citation>
    <scope>NUCLEOTIDE SEQUENCE [LARGE SCALE GENOMIC DNA]</scope>
    <source>
        <strain evidence="16">L7-484,KACC 16230,DSM 25025</strain>
    </source>
</reference>
<dbReference type="SUPFAM" id="SSF56091">
    <property type="entry name" value="DNA ligase/mRNA capping enzyme, catalytic domain"/>
    <property type="match status" value="1"/>
</dbReference>
<dbReference type="Gene3D" id="6.20.10.30">
    <property type="match status" value="1"/>
</dbReference>
<comment type="function">
    <text evidence="1 12">DNA ligase that catalyzes the formation of phosphodiester linkages between 5'-phosphoryl and 3'-hydroxyl groups in double-stranded DNA using NAD as a coenzyme and as the energy source for the reaction. It is essential for DNA replication and repair of damaged DNA.</text>
</comment>
<dbReference type="RefSeq" id="WP_090667762.1">
    <property type="nucleotide sequence ID" value="NZ_FNIT01000001.1"/>
</dbReference>
<organism evidence="15 16">
    <name type="scientific">Aureimonas jatrophae</name>
    <dbReference type="NCBI Taxonomy" id="1166073"/>
    <lineage>
        <taxon>Bacteria</taxon>
        <taxon>Pseudomonadati</taxon>
        <taxon>Pseudomonadota</taxon>
        <taxon>Alphaproteobacteria</taxon>
        <taxon>Hyphomicrobiales</taxon>
        <taxon>Aurantimonadaceae</taxon>
        <taxon>Aureimonas</taxon>
    </lineage>
</organism>
<dbReference type="AlphaFoldDB" id="A0A1H0CEN3"/>
<name>A0A1H0CEN3_9HYPH</name>
<dbReference type="GO" id="GO:0006260">
    <property type="term" value="P:DNA replication"/>
    <property type="evidence" value="ECO:0007669"/>
    <property type="project" value="UniProtKB-KW"/>
</dbReference>
<evidence type="ECO:0000256" key="8">
    <source>
        <dbReference type="ARBA" id="ARBA00023027"/>
    </source>
</evidence>
<dbReference type="Proteomes" id="UP000198793">
    <property type="component" value="Unassembled WGS sequence"/>
</dbReference>
<feature type="binding site" evidence="12">
    <location>
        <position position="126"/>
    </location>
    <ligand>
        <name>NAD(+)</name>
        <dbReference type="ChEBI" id="CHEBI:57540"/>
    </ligand>
</feature>
<dbReference type="InterPro" id="IPR018239">
    <property type="entry name" value="DNA_ligase_AS"/>
</dbReference>
<dbReference type="Gene3D" id="1.10.150.20">
    <property type="entry name" value="5' to 3' exonuclease, C-terminal subdomain"/>
    <property type="match status" value="2"/>
</dbReference>
<keyword evidence="8 12" id="KW-0520">NAD</keyword>
<proteinExistence type="inferred from homology"/>
<dbReference type="InterPro" id="IPR013840">
    <property type="entry name" value="DNAligase_N"/>
</dbReference>
<evidence type="ECO:0000256" key="6">
    <source>
        <dbReference type="ARBA" id="ARBA00022833"/>
    </source>
</evidence>
<keyword evidence="9 12" id="KW-0234">DNA repair</keyword>
<evidence type="ECO:0000256" key="10">
    <source>
        <dbReference type="ARBA" id="ARBA00023211"/>
    </source>
</evidence>
<protein>
    <recommendedName>
        <fullName evidence="12">DNA ligase</fullName>
        <ecNumber evidence="12">6.5.1.2</ecNumber>
    </recommendedName>
    <alternativeName>
        <fullName evidence="12">Polydeoxyribonucleotide synthase [NAD(+)]</fullName>
    </alternativeName>
</protein>
<dbReference type="HAMAP" id="MF_01588">
    <property type="entry name" value="DNA_ligase_A"/>
    <property type="match status" value="1"/>
</dbReference>
<dbReference type="SUPFAM" id="SSF50249">
    <property type="entry name" value="Nucleic acid-binding proteins"/>
    <property type="match status" value="1"/>
</dbReference>
<feature type="binding site" evidence="12">
    <location>
        <position position="185"/>
    </location>
    <ligand>
        <name>NAD(+)</name>
        <dbReference type="ChEBI" id="CHEBI:57540"/>
    </ligand>
</feature>
<feature type="binding site" evidence="12">
    <location>
        <position position="332"/>
    </location>
    <ligand>
        <name>NAD(+)</name>
        <dbReference type="ChEBI" id="CHEBI:57540"/>
    </ligand>
</feature>
<keyword evidence="6 12" id="KW-0862">Zinc</keyword>
<evidence type="ECO:0000313" key="16">
    <source>
        <dbReference type="Proteomes" id="UP000198793"/>
    </source>
</evidence>
<feature type="binding site" evidence="12">
    <location>
        <position position="464"/>
    </location>
    <ligand>
        <name>Zn(2+)</name>
        <dbReference type="ChEBI" id="CHEBI:29105"/>
    </ligand>
</feature>
<dbReference type="CDD" id="cd00114">
    <property type="entry name" value="LIGANc"/>
    <property type="match status" value="1"/>
</dbReference>
<dbReference type="InterPro" id="IPR010994">
    <property type="entry name" value="RuvA_2-like"/>
</dbReference>
<dbReference type="PROSITE" id="PS50172">
    <property type="entry name" value="BRCT"/>
    <property type="match status" value="1"/>
</dbReference>
<sequence>MPDASAVDALTETEAAAELERLASEIAEHDRRYHESDAPTISDADYDALRRRNSEIERRFPQMVRPDSPSVRVGSAPSARFAKITHALPMLSLDNAFSDEDVADFARRVRRFLGLGVDDPLAITAEPKIDGLSLSLRYEDGHLVSAATRGDGAVGEDVTRNALTIPDIPHRLSGFRPAVFEVRGEVYMRHDDFAALNRRLATAGALAASGDEDGEGEETAPAAGPKVRQFANPRNAAAGSLRQKDPEVTRSRPLRFFAYAWGEASEVPGTTQTEVVEALGRMGFATNLQPPEGGGESLMQRLTGVEGLLEHYRMIEARRASLGYDIDGVVYKVDDLDQQRELGFVSRAPRWAIAHKFSAERASTVVEDIVINVGRTGKLAPLAKLRPVTVGGVVVSNATLHNEDYVAGRDADGGPIRGGRDIRIGDTVVIQRAGDVIPQVLDVEIDKRPPSAEPFRYPDHCPICGSRAEREINPRTGRLDSVRRCTAGLTCPAQAKEGLKHFVSRNAFDIDGLGETLIEALFDAGLVHQPADIFRLELGPLRDLLAARALQQRQEREAAEDAALRAAGREPKARGKPKTYDYTKSAENILAGIAARREVALERFVFALGIPEIGESSSKALARHFETVPALLAGMEQASGEQPGEDWAELSALQSIGGGTFERMMAVPQERLADPDWDPYRDADLALRANQRVILRERYGEGAAPLREALGRARLQAPGALFLDLTRDSDIGTVATLSLLHFFAEQHNRDAVQALIDAGVTTTNARAAPPPADSPFRGKTVVFTGTLERMTRSEAKSRAESLGAKVSGSVSKKTDLVVAGPGAGSKLDEAKRHGVRVVSEAEWLDMAGAE</sequence>
<evidence type="ECO:0000313" key="15">
    <source>
        <dbReference type="EMBL" id="SDN56347.1"/>
    </source>
</evidence>
<comment type="catalytic activity">
    <reaction evidence="11 12">
        <text>NAD(+) + (deoxyribonucleotide)n-3'-hydroxyl + 5'-phospho-(deoxyribonucleotide)m = (deoxyribonucleotide)n+m + AMP + beta-nicotinamide D-nucleotide.</text>
        <dbReference type="EC" id="6.5.1.2"/>
    </reaction>
</comment>
<dbReference type="InterPro" id="IPR012340">
    <property type="entry name" value="NA-bd_OB-fold"/>
</dbReference>
<comment type="similarity">
    <text evidence="12">Belongs to the NAD-dependent DNA ligase family. LigA subfamily.</text>
</comment>